<organism evidence="2 3">
    <name type="scientific">Haematococcus lacustris</name>
    <name type="common">Green alga</name>
    <name type="synonym">Haematococcus pluvialis</name>
    <dbReference type="NCBI Taxonomy" id="44745"/>
    <lineage>
        <taxon>Eukaryota</taxon>
        <taxon>Viridiplantae</taxon>
        <taxon>Chlorophyta</taxon>
        <taxon>core chlorophytes</taxon>
        <taxon>Chlorophyceae</taxon>
        <taxon>CS clade</taxon>
        <taxon>Chlamydomonadales</taxon>
        <taxon>Haematococcaceae</taxon>
        <taxon>Haematococcus</taxon>
    </lineage>
</organism>
<dbReference type="Proteomes" id="UP000485058">
    <property type="component" value="Unassembled WGS sequence"/>
</dbReference>
<name>A0A699ZRN3_HAELA</name>
<gene>
    <name evidence="2" type="ORF">HaLaN_18313</name>
</gene>
<dbReference type="EMBL" id="BLLF01001758">
    <property type="protein sequence ID" value="GFH21078.1"/>
    <property type="molecule type" value="Genomic_DNA"/>
</dbReference>
<reference evidence="2 3" key="1">
    <citation type="submission" date="2020-02" db="EMBL/GenBank/DDBJ databases">
        <title>Draft genome sequence of Haematococcus lacustris strain NIES-144.</title>
        <authorList>
            <person name="Morimoto D."/>
            <person name="Nakagawa S."/>
            <person name="Yoshida T."/>
            <person name="Sawayama S."/>
        </authorList>
    </citation>
    <scope>NUCLEOTIDE SEQUENCE [LARGE SCALE GENOMIC DNA]</scope>
    <source>
        <strain evidence="2 3">NIES-144</strain>
    </source>
</reference>
<evidence type="ECO:0000313" key="3">
    <source>
        <dbReference type="Proteomes" id="UP000485058"/>
    </source>
</evidence>
<comment type="caution">
    <text evidence="2">The sequence shown here is derived from an EMBL/GenBank/DDBJ whole genome shotgun (WGS) entry which is preliminary data.</text>
</comment>
<evidence type="ECO:0000313" key="2">
    <source>
        <dbReference type="EMBL" id="GFH21078.1"/>
    </source>
</evidence>
<protein>
    <submittedName>
        <fullName evidence="2">Uncharacterized protein</fullName>
    </submittedName>
</protein>
<evidence type="ECO:0000256" key="1">
    <source>
        <dbReference type="SAM" id="MobiDB-lite"/>
    </source>
</evidence>
<keyword evidence="3" id="KW-1185">Reference proteome</keyword>
<accession>A0A699ZRN3</accession>
<dbReference type="AlphaFoldDB" id="A0A699ZRN3"/>
<feature type="region of interest" description="Disordered" evidence="1">
    <location>
        <begin position="1"/>
        <end position="27"/>
    </location>
</feature>
<proteinExistence type="predicted"/>
<sequence length="27" mass="2782">MQSSREECARVSGPGSVLVASSVSQET</sequence>